<evidence type="ECO:0000313" key="2">
    <source>
        <dbReference type="Proteomes" id="UP001283361"/>
    </source>
</evidence>
<gene>
    <name evidence="1" type="ORF">RRG08_013074</name>
</gene>
<dbReference type="EMBL" id="JAWDGP010002895">
    <property type="protein sequence ID" value="KAK3778806.1"/>
    <property type="molecule type" value="Genomic_DNA"/>
</dbReference>
<keyword evidence="2" id="KW-1185">Reference proteome</keyword>
<dbReference type="AlphaFoldDB" id="A0AAE1A1A9"/>
<dbReference type="Proteomes" id="UP001283361">
    <property type="component" value="Unassembled WGS sequence"/>
</dbReference>
<sequence length="140" mass="15546">MYFSPDLMMCLLVMTETPSCDLSKIEKARKIRSKPQTDLVAVEISASCCYNTTRRFITVSETRLLEKSEGGMEVEKRSGEEPRTEYFTFPACRPVGGNSKILLEAKEAVGVSSRQYFQTLGLTEALNTSGFVTVWALIAG</sequence>
<evidence type="ECO:0000313" key="1">
    <source>
        <dbReference type="EMBL" id="KAK3778806.1"/>
    </source>
</evidence>
<accession>A0AAE1A1A9</accession>
<organism evidence="1 2">
    <name type="scientific">Elysia crispata</name>
    <name type="common">lettuce slug</name>
    <dbReference type="NCBI Taxonomy" id="231223"/>
    <lineage>
        <taxon>Eukaryota</taxon>
        <taxon>Metazoa</taxon>
        <taxon>Spiralia</taxon>
        <taxon>Lophotrochozoa</taxon>
        <taxon>Mollusca</taxon>
        <taxon>Gastropoda</taxon>
        <taxon>Heterobranchia</taxon>
        <taxon>Euthyneura</taxon>
        <taxon>Panpulmonata</taxon>
        <taxon>Sacoglossa</taxon>
        <taxon>Placobranchoidea</taxon>
        <taxon>Plakobranchidae</taxon>
        <taxon>Elysia</taxon>
    </lineage>
</organism>
<proteinExistence type="predicted"/>
<comment type="caution">
    <text evidence="1">The sequence shown here is derived from an EMBL/GenBank/DDBJ whole genome shotgun (WGS) entry which is preliminary data.</text>
</comment>
<reference evidence="1" key="1">
    <citation type="journal article" date="2023" name="G3 (Bethesda)">
        <title>A reference genome for the long-term kleptoplast-retaining sea slug Elysia crispata morphotype clarki.</title>
        <authorList>
            <person name="Eastman K.E."/>
            <person name="Pendleton A.L."/>
            <person name="Shaikh M.A."/>
            <person name="Suttiyut T."/>
            <person name="Ogas R."/>
            <person name="Tomko P."/>
            <person name="Gavelis G."/>
            <person name="Widhalm J.R."/>
            <person name="Wisecaver J.H."/>
        </authorList>
    </citation>
    <scope>NUCLEOTIDE SEQUENCE</scope>
    <source>
        <strain evidence="1">ECLA1</strain>
    </source>
</reference>
<name>A0AAE1A1A9_9GAST</name>
<protein>
    <submittedName>
        <fullName evidence="1">Uncharacterized protein</fullName>
    </submittedName>
</protein>